<dbReference type="Pfam" id="PF12776">
    <property type="entry name" value="Myb_DNA-bind_3"/>
    <property type="match status" value="1"/>
</dbReference>
<accession>A0AAW2D010</accession>
<dbReference type="InterPro" id="IPR024752">
    <property type="entry name" value="Myb/SANT-like_dom"/>
</dbReference>
<dbReference type="PANTHER" id="PTHR47584">
    <property type="match status" value="1"/>
</dbReference>
<protein>
    <recommendedName>
        <fullName evidence="1">Myb/SANT-like domain-containing protein</fullName>
    </recommendedName>
</protein>
<reference evidence="2 3" key="1">
    <citation type="submission" date="2024-01" db="EMBL/GenBank/DDBJ databases">
        <title>A telomere-to-telomere, gap-free genome of sweet tea (Lithocarpus litseifolius).</title>
        <authorList>
            <person name="Zhou J."/>
        </authorList>
    </citation>
    <scope>NUCLEOTIDE SEQUENCE [LARGE SCALE GENOMIC DNA]</scope>
    <source>
        <strain evidence="2">Zhou-2022a</strain>
        <tissue evidence="2">Leaf</tissue>
    </source>
</reference>
<dbReference type="InterPro" id="IPR045026">
    <property type="entry name" value="LIMYB"/>
</dbReference>
<name>A0AAW2D010_9ROSI</name>
<comment type="caution">
    <text evidence="2">The sequence shown here is derived from an EMBL/GenBank/DDBJ whole genome shotgun (WGS) entry which is preliminary data.</text>
</comment>
<organism evidence="2 3">
    <name type="scientific">Lithocarpus litseifolius</name>
    <dbReference type="NCBI Taxonomy" id="425828"/>
    <lineage>
        <taxon>Eukaryota</taxon>
        <taxon>Viridiplantae</taxon>
        <taxon>Streptophyta</taxon>
        <taxon>Embryophyta</taxon>
        <taxon>Tracheophyta</taxon>
        <taxon>Spermatophyta</taxon>
        <taxon>Magnoliopsida</taxon>
        <taxon>eudicotyledons</taxon>
        <taxon>Gunneridae</taxon>
        <taxon>Pentapetalae</taxon>
        <taxon>rosids</taxon>
        <taxon>fabids</taxon>
        <taxon>Fagales</taxon>
        <taxon>Fagaceae</taxon>
        <taxon>Lithocarpus</taxon>
    </lineage>
</organism>
<feature type="domain" description="Myb/SANT-like" evidence="1">
    <location>
        <begin position="1"/>
        <end position="60"/>
    </location>
</feature>
<evidence type="ECO:0000313" key="2">
    <source>
        <dbReference type="EMBL" id="KAL0003888.1"/>
    </source>
</evidence>
<proteinExistence type="predicted"/>
<dbReference type="AlphaFoldDB" id="A0AAW2D010"/>
<dbReference type="Proteomes" id="UP001459277">
    <property type="component" value="Unassembled WGS sequence"/>
</dbReference>
<sequence length="158" mass="18266">MLAVLNELDKWSFTMTQLKGKFNRMRLLHHEFSTLINRTGFGWDIETNSVHALEESWKNYCWAHPKAKIFRTKGLSNYNLLGLIFNKSTATKVLHCASTQDPPTSDEENVLEERLIHGRVLVNLDSPTQDFVMEILDTDITTQLSKHLSDSFNKRKSK</sequence>
<evidence type="ECO:0000259" key="1">
    <source>
        <dbReference type="Pfam" id="PF12776"/>
    </source>
</evidence>
<gene>
    <name evidence="2" type="ORF">SO802_011449</name>
</gene>
<evidence type="ECO:0000313" key="3">
    <source>
        <dbReference type="Proteomes" id="UP001459277"/>
    </source>
</evidence>
<dbReference type="EMBL" id="JAZDWU010000004">
    <property type="protein sequence ID" value="KAL0003888.1"/>
    <property type="molecule type" value="Genomic_DNA"/>
</dbReference>
<keyword evidence="3" id="KW-1185">Reference proteome</keyword>
<dbReference type="PANTHER" id="PTHR47584:SF14">
    <property type="entry name" value="L10-INTERACTING MYB DOMAIN-CONTAINING PROTEIN-LIKE"/>
    <property type="match status" value="1"/>
</dbReference>